<name>A0A235EJC3_9BURK</name>
<protein>
    <submittedName>
        <fullName evidence="2">Potassium-transporting ATPase subunit F</fullName>
    </submittedName>
</protein>
<dbReference type="GO" id="GO:0008556">
    <property type="term" value="F:P-type potassium transmembrane transporter activity"/>
    <property type="evidence" value="ECO:0007669"/>
    <property type="project" value="InterPro"/>
</dbReference>
<dbReference type="AlphaFoldDB" id="A0A235EJC3"/>
<feature type="transmembrane region" description="Helical" evidence="1">
    <location>
        <begin position="6"/>
        <end position="29"/>
    </location>
</feature>
<evidence type="ECO:0000313" key="2">
    <source>
        <dbReference type="EMBL" id="OYD48863.1"/>
    </source>
</evidence>
<reference evidence="2 3" key="1">
    <citation type="submission" date="2017-07" db="EMBL/GenBank/DDBJ databases">
        <title>Acidovorax KNDSW TSA 6 genome sequence and assembly.</title>
        <authorList>
            <person name="Mayilraj S."/>
        </authorList>
    </citation>
    <scope>NUCLEOTIDE SEQUENCE [LARGE SCALE GENOMIC DNA]</scope>
    <source>
        <strain evidence="2 3">KNDSW-TSA6</strain>
    </source>
</reference>
<accession>A0A235EJC3</accession>
<dbReference type="GO" id="GO:0005886">
    <property type="term" value="C:plasma membrane"/>
    <property type="evidence" value="ECO:0007669"/>
    <property type="project" value="InterPro"/>
</dbReference>
<comment type="caution">
    <text evidence="2">The sequence shown here is derived from an EMBL/GenBank/DDBJ whole genome shotgun (WGS) entry which is preliminary data.</text>
</comment>
<proteinExistence type="predicted"/>
<evidence type="ECO:0000313" key="3">
    <source>
        <dbReference type="Proteomes" id="UP000215441"/>
    </source>
</evidence>
<dbReference type="RefSeq" id="WP_056414695.1">
    <property type="nucleotide sequence ID" value="NZ_JAMXHW010000027.1"/>
</dbReference>
<keyword evidence="1" id="KW-0472">Membrane</keyword>
<gene>
    <name evidence="2" type="ORF">CBY09_18820</name>
</gene>
<organism evidence="2 3">
    <name type="scientific">Acidovorax kalamii</name>
    <dbReference type="NCBI Taxonomy" id="2004485"/>
    <lineage>
        <taxon>Bacteria</taxon>
        <taxon>Pseudomonadati</taxon>
        <taxon>Pseudomonadota</taxon>
        <taxon>Betaproteobacteria</taxon>
        <taxon>Burkholderiales</taxon>
        <taxon>Comamonadaceae</taxon>
        <taxon>Acidovorax</taxon>
    </lineage>
</organism>
<keyword evidence="1" id="KW-0812">Transmembrane</keyword>
<keyword evidence="3" id="KW-1185">Reference proteome</keyword>
<dbReference type="InterPro" id="IPR011726">
    <property type="entry name" value="KdpF"/>
</dbReference>
<dbReference type="Proteomes" id="UP000215441">
    <property type="component" value="Unassembled WGS sequence"/>
</dbReference>
<sequence length="32" mass="3512">MIGMEMLYGFGAIVALVLLAYLVFALICAEEF</sequence>
<dbReference type="EMBL" id="NOIG01000011">
    <property type="protein sequence ID" value="OYD48863.1"/>
    <property type="molecule type" value="Genomic_DNA"/>
</dbReference>
<dbReference type="Pfam" id="PF09604">
    <property type="entry name" value="Potass_KdpF"/>
    <property type="match status" value="1"/>
</dbReference>
<keyword evidence="1" id="KW-1133">Transmembrane helix</keyword>
<evidence type="ECO:0000256" key="1">
    <source>
        <dbReference type="SAM" id="Phobius"/>
    </source>
</evidence>